<comment type="caution">
    <text evidence="1">The sequence shown here is derived from an EMBL/GenBank/DDBJ whole genome shotgun (WGS) entry which is preliminary data.</text>
</comment>
<accession>A0ABR2HNC9</accession>
<name>A0ABR2HNC9_9EUKA</name>
<gene>
    <name evidence="1" type="ORF">M9Y10_018356</name>
</gene>
<proteinExistence type="predicted"/>
<reference evidence="1 2" key="1">
    <citation type="submission" date="2024-04" db="EMBL/GenBank/DDBJ databases">
        <title>Tritrichomonas musculus Genome.</title>
        <authorList>
            <person name="Alves-Ferreira E."/>
            <person name="Grigg M."/>
            <person name="Lorenzi H."/>
            <person name="Galac M."/>
        </authorList>
    </citation>
    <scope>NUCLEOTIDE SEQUENCE [LARGE SCALE GENOMIC DNA]</scope>
    <source>
        <strain evidence="1 2">EAF2021</strain>
    </source>
</reference>
<dbReference type="InterPro" id="IPR011009">
    <property type="entry name" value="Kinase-like_dom_sf"/>
</dbReference>
<evidence type="ECO:0000313" key="1">
    <source>
        <dbReference type="EMBL" id="KAK8850231.1"/>
    </source>
</evidence>
<dbReference type="Proteomes" id="UP001470230">
    <property type="component" value="Unassembled WGS sequence"/>
</dbReference>
<dbReference type="Gene3D" id="1.10.510.10">
    <property type="entry name" value="Transferase(Phosphotransferase) domain 1"/>
    <property type="match status" value="1"/>
</dbReference>
<evidence type="ECO:0008006" key="3">
    <source>
        <dbReference type="Google" id="ProtNLM"/>
    </source>
</evidence>
<evidence type="ECO:0000313" key="2">
    <source>
        <dbReference type="Proteomes" id="UP001470230"/>
    </source>
</evidence>
<dbReference type="SUPFAM" id="SSF56112">
    <property type="entry name" value="Protein kinase-like (PK-like)"/>
    <property type="match status" value="1"/>
</dbReference>
<organism evidence="1 2">
    <name type="scientific">Tritrichomonas musculus</name>
    <dbReference type="NCBI Taxonomy" id="1915356"/>
    <lineage>
        <taxon>Eukaryota</taxon>
        <taxon>Metamonada</taxon>
        <taxon>Parabasalia</taxon>
        <taxon>Tritrichomonadida</taxon>
        <taxon>Tritrichomonadidae</taxon>
        <taxon>Tritrichomonas</taxon>
    </lineage>
</organism>
<dbReference type="EMBL" id="JAPFFF010000024">
    <property type="protein sequence ID" value="KAK8850231.1"/>
    <property type="molecule type" value="Genomic_DNA"/>
</dbReference>
<sequence length="76" mass="8617">MAVLDHPTILKFIGYSQTEFNGDPSPTIVTEYASNGSLHDILEMEKNGLSPIGFEFYQEAHHCLWNCEWKVVPAFT</sequence>
<protein>
    <recommendedName>
        <fullName evidence="3">Protein kinase domain-containing protein</fullName>
    </recommendedName>
</protein>
<keyword evidence="2" id="KW-1185">Reference proteome</keyword>